<reference evidence="3" key="1">
    <citation type="submission" date="2021-02" db="EMBL/GenBank/DDBJ databases">
        <authorList>
            <person name="Nowell W R."/>
        </authorList>
    </citation>
    <scope>NUCLEOTIDE SEQUENCE</scope>
</reference>
<evidence type="ECO:0008006" key="5">
    <source>
        <dbReference type="Google" id="ProtNLM"/>
    </source>
</evidence>
<gene>
    <name evidence="3" type="ORF">SEV965_LOCUS34487</name>
</gene>
<dbReference type="InterPro" id="IPR008928">
    <property type="entry name" value="6-hairpin_glycosidase_sf"/>
</dbReference>
<comment type="caution">
    <text evidence="3">The sequence shown here is derived from an EMBL/GenBank/DDBJ whole genome shotgun (WGS) entry which is preliminary data.</text>
</comment>
<dbReference type="GO" id="GO:0005975">
    <property type="term" value="P:carbohydrate metabolic process"/>
    <property type="evidence" value="ECO:0007669"/>
    <property type="project" value="InterPro"/>
</dbReference>
<organism evidence="3 4">
    <name type="scientific">Rotaria sordida</name>
    <dbReference type="NCBI Taxonomy" id="392033"/>
    <lineage>
        <taxon>Eukaryota</taxon>
        <taxon>Metazoa</taxon>
        <taxon>Spiralia</taxon>
        <taxon>Gnathifera</taxon>
        <taxon>Rotifera</taxon>
        <taxon>Eurotatoria</taxon>
        <taxon>Bdelloidea</taxon>
        <taxon>Philodinida</taxon>
        <taxon>Philodinidae</taxon>
        <taxon>Rotaria</taxon>
    </lineage>
</organism>
<evidence type="ECO:0000313" key="4">
    <source>
        <dbReference type="Proteomes" id="UP000663889"/>
    </source>
</evidence>
<name>A0A815QS08_9BILA</name>
<dbReference type="InterPro" id="IPR012878">
    <property type="entry name" value="Beta-AFase-like_GH127_cat"/>
</dbReference>
<sequence>MNIRVVDRVHPTALMNSTPYYPNRSPLQSCPFQRLPPGSIRPEGWLKIQLTMQLTGLNGRLTDISDYLIYDQCGWIDPNKLAWEEMPYWLRGFADLAFVTGDVDALKLVQHWIDGILNSQQSDGWFGPNILRYSLEGKPDLWPAMLLINVLRSYYEYSNDNRVIQFLLKYFQFINNQSNEIFKHGWAYTRWSDNIDSIIWLFNRTNNTDWLLDLIHKIHSNAANWMNNFPTRHNVNIAQGFREPALYSLVVNPNDPSFIQATYNNYEQVMNEFGQFPGGGFAGDENCRQGFSDPRQGFETCGIVEFMHSFSILTRLTGDGKWADQCEILAFNSLPAALDPFLARSTHYITCPNSIQLDNKLKTKGQFQNIFPMLAFMPGVYHYRCCAHNYGFGWPYYSEELWLATWDNGICASMYAASQVTAFIGSNNEIQVTVVEETEYPFDDIIYFHFQLSIPTKFNFYLRIPQWCQQSIELSINGKIIFNEQISKGNSFLILDRIWTNNDIVAFKIPMTIQMKTWLKNHNSVSLSYGPLSFSLDIDEQWNRIGGQYDWPQYEVLPKSHWNYGLILTNNDDHDFIIQRRKKTNDYLNPFTRTNVPLQLEVRARCIPSWKADDQNVVGLLPQSPVASSEPDESIKLIPMGAARLRITAFPTIVQ</sequence>
<evidence type="ECO:0000259" key="1">
    <source>
        <dbReference type="Pfam" id="PF07944"/>
    </source>
</evidence>
<proteinExistence type="predicted"/>
<protein>
    <recommendedName>
        <fullName evidence="5">Transcriptional initiation protein Tat</fullName>
    </recommendedName>
</protein>
<dbReference type="Proteomes" id="UP000663889">
    <property type="component" value="Unassembled WGS sequence"/>
</dbReference>
<dbReference type="PANTHER" id="PTHR31151">
    <property type="entry name" value="PROLINE-TRNA LIGASE (DUF1680)"/>
    <property type="match status" value="1"/>
</dbReference>
<evidence type="ECO:0000313" key="3">
    <source>
        <dbReference type="EMBL" id="CAF1467613.1"/>
    </source>
</evidence>
<dbReference type="Pfam" id="PF07944">
    <property type="entry name" value="Beta-AFase-like_GH127_cat"/>
    <property type="match status" value="1"/>
</dbReference>
<dbReference type="EMBL" id="CAJNOU010005133">
    <property type="protein sequence ID" value="CAF1467613.1"/>
    <property type="molecule type" value="Genomic_DNA"/>
</dbReference>
<accession>A0A815QS08</accession>
<dbReference type="Pfam" id="PF20736">
    <property type="entry name" value="Glyco_hydro127M"/>
    <property type="match status" value="1"/>
</dbReference>
<dbReference type="PANTHER" id="PTHR31151:SF0">
    <property type="entry name" value="PROLINE-TRNA LIGASE (DUF1680)"/>
    <property type="match status" value="1"/>
</dbReference>
<evidence type="ECO:0000259" key="2">
    <source>
        <dbReference type="Pfam" id="PF20736"/>
    </source>
</evidence>
<dbReference type="InterPro" id="IPR049046">
    <property type="entry name" value="Beta-AFase-like_GH127_middle"/>
</dbReference>
<dbReference type="AlphaFoldDB" id="A0A815QS08"/>
<feature type="domain" description="Non-reducing end beta-L-arabinofuranosidase-like GH127 catalytic" evidence="1">
    <location>
        <begin position="86"/>
        <end position="390"/>
    </location>
</feature>
<feature type="domain" description="Non-reducing end beta-L-arabinofuranosidase-like GH127 middle" evidence="2">
    <location>
        <begin position="410"/>
        <end position="511"/>
    </location>
</feature>
<dbReference type="SUPFAM" id="SSF48208">
    <property type="entry name" value="Six-hairpin glycosidases"/>
    <property type="match status" value="1"/>
</dbReference>